<evidence type="ECO:0000313" key="4">
    <source>
        <dbReference type="Proteomes" id="UP000196138"/>
    </source>
</evidence>
<dbReference type="AlphaFoldDB" id="A0A1Y0EPV4"/>
<protein>
    <recommendedName>
        <fullName evidence="2">YaiO beta-barrel domain-containing protein</fullName>
    </recommendedName>
</protein>
<gene>
    <name evidence="3" type="ORF">CCO03_11910</name>
</gene>
<proteinExistence type="predicted"/>
<dbReference type="KEGG" id="cser:CCO03_11910"/>
<dbReference type="Pfam" id="PF19413">
    <property type="entry name" value="YaiO"/>
    <property type="match status" value="1"/>
</dbReference>
<feature type="signal peptide" evidence="1">
    <location>
        <begin position="1"/>
        <end position="35"/>
    </location>
</feature>
<feature type="chain" id="PRO_5011007664" description="YaiO beta-barrel domain-containing protein" evidence="1">
    <location>
        <begin position="36"/>
        <end position="295"/>
    </location>
</feature>
<evidence type="ECO:0000259" key="2">
    <source>
        <dbReference type="Pfam" id="PF19413"/>
    </source>
</evidence>
<dbReference type="InterPro" id="IPR030887">
    <property type="entry name" value="Beta-barrel_YaiO"/>
</dbReference>
<dbReference type="NCBIfam" id="TIGR04390">
    <property type="entry name" value="OMP_YaiO_dom"/>
    <property type="match status" value="1"/>
</dbReference>
<sequence length="295" mass="32420">MNSVMTPTRCLRPLAFRRALALAAALACAAPAVLAQTPAAQIPAAPDAAASAPEAPLRGRVDLGLSGARLTAGESNWFDQYARGFVVVKPGTTVNWDLNHERHFGERGTVGALALTQDLSPRWYALAGMSFGSASFQAKRRVDLGLYRKWGADQRWVTGLVYMNSRSNDDIHRDQGLTASLAYHAPRNWVAEGGLVFNRSNPGSVTGTRGFVALTQGREKSHYLVLRLDHGKEAYLPEAALQSPSQGNVAFNSTEATLQWRQWVGPRWGYTASVQHYRNPYYRRHGIAMGLFFDF</sequence>
<dbReference type="EMBL" id="CP021455">
    <property type="protein sequence ID" value="ARU05292.1"/>
    <property type="molecule type" value="Genomic_DNA"/>
</dbReference>
<reference evidence="3 4" key="1">
    <citation type="submission" date="2017-05" db="EMBL/GenBank/DDBJ databases">
        <authorList>
            <person name="Song R."/>
            <person name="Chenine A.L."/>
            <person name="Ruprecht R.M."/>
        </authorList>
    </citation>
    <scope>NUCLEOTIDE SEQUENCE [LARGE SCALE GENOMIC DNA]</scope>
    <source>
        <strain evidence="3 4">DSM 26136</strain>
    </source>
</reference>
<name>A0A1Y0EPV4_9BURK</name>
<keyword evidence="4" id="KW-1185">Reference proteome</keyword>
<evidence type="ECO:0000256" key="1">
    <source>
        <dbReference type="SAM" id="SignalP"/>
    </source>
</evidence>
<feature type="domain" description="YaiO beta-barrel" evidence="2">
    <location>
        <begin position="62"/>
        <end position="235"/>
    </location>
</feature>
<evidence type="ECO:0000313" key="3">
    <source>
        <dbReference type="EMBL" id="ARU05292.1"/>
    </source>
</evidence>
<accession>A0A1Y0EPV4</accession>
<dbReference type="Proteomes" id="UP000196138">
    <property type="component" value="Chromosome"/>
</dbReference>
<organism evidence="3 4">
    <name type="scientific">Comamonas serinivorans</name>
    <dbReference type="NCBI Taxonomy" id="1082851"/>
    <lineage>
        <taxon>Bacteria</taxon>
        <taxon>Pseudomonadati</taxon>
        <taxon>Pseudomonadota</taxon>
        <taxon>Betaproteobacteria</taxon>
        <taxon>Burkholderiales</taxon>
        <taxon>Comamonadaceae</taxon>
        <taxon>Comamonas</taxon>
    </lineage>
</organism>
<keyword evidence="1" id="KW-0732">Signal</keyword>